<dbReference type="GeneID" id="40526727"/>
<accession>A0A126FCB7</accession>
<proteinExistence type="predicted"/>
<reference evidence="1 2" key="1">
    <citation type="submission" date="2015-02" db="EMBL/GenBank/DDBJ databases">
        <title>Complete genome of a baculovirus isolated from a medical interest larvae: lLonomia obliqua (Lepidoptera: Saturniidae).</title>
        <authorList>
            <person name="Clara A.-S.W."/>
            <person name="Daniel A.-A.M.P."/>
            <person name="Miguel A.S."/>
            <person name="Jhon F.E.A."/>
            <person name="Fabricio M.S."/>
            <person name="Jose W.L.C."/>
            <person name="Bergmann R.M."/>
            <person name="Fernando M.L."/>
        </authorList>
    </citation>
    <scope>NUCLEOTIDE SEQUENCE [LARGE SCALE GENOMIC DNA]</scope>
    <source>
        <strain evidence="1">SP/2000</strain>
    </source>
</reference>
<dbReference type="InterPro" id="IPR035147">
    <property type="entry name" value="ETM"/>
</dbReference>
<keyword evidence="2" id="KW-1185">Reference proteome</keyword>
<gene>
    <name evidence="1" type="primary">Orf-95</name>
</gene>
<dbReference type="RefSeq" id="YP_009666457.1">
    <property type="nucleotide sequence ID" value="NC_043520.1"/>
</dbReference>
<name>A0A126FCB7_9ABAC</name>
<evidence type="ECO:0000313" key="2">
    <source>
        <dbReference type="Proteomes" id="UP000297030"/>
    </source>
</evidence>
<dbReference type="KEGG" id="vg:40526727"/>
<sequence>MEQMQNVHVKLCGANKFLKINRIVINPNTISYWFKNEAPNPENFGINCIEITGLKGNYTCTGKVFGDNVLKNVNETSVNGKINLLLTNDMFVSCVLLNLFNASKNVSFKLNVYI</sequence>
<dbReference type="Proteomes" id="UP000297030">
    <property type="component" value="Segment"/>
</dbReference>
<organism evidence="1 2">
    <name type="scientific">Lonomia obliqua multiple nucleopolyhedrovirus</name>
    <dbReference type="NCBI Taxonomy" id="134394"/>
    <lineage>
        <taxon>Viruses</taxon>
        <taxon>Viruses incertae sedis</taxon>
        <taxon>Naldaviricetes</taxon>
        <taxon>Lefavirales</taxon>
        <taxon>Baculoviridae</taxon>
        <taxon>Alphabaculovirus</taxon>
        <taxon>Alphabaculovirus lonobliquae</taxon>
        <taxon>Lonomia obliqua nucleopolyhedrovirus</taxon>
    </lineage>
</organism>
<protein>
    <submittedName>
        <fullName evidence="1">Uncharacterized protein</fullName>
    </submittedName>
</protein>
<dbReference type="Pfam" id="PF17577">
    <property type="entry name" value="ETM"/>
    <property type="match status" value="1"/>
</dbReference>
<dbReference type="EMBL" id="KP763670">
    <property type="protein sequence ID" value="AKN80995.1"/>
    <property type="molecule type" value="Genomic_DNA"/>
</dbReference>
<evidence type="ECO:0000313" key="1">
    <source>
        <dbReference type="EMBL" id="AKN80995.1"/>
    </source>
</evidence>